<proteinExistence type="predicted"/>
<dbReference type="Pfam" id="PF02300">
    <property type="entry name" value="Fumarate_red_C"/>
    <property type="match status" value="1"/>
</dbReference>
<keyword evidence="7" id="KW-1185">Reference proteome</keyword>
<evidence type="ECO:0000256" key="2">
    <source>
        <dbReference type="ARBA" id="ARBA00022692"/>
    </source>
</evidence>
<dbReference type="InterPro" id="IPR003510">
    <property type="entry name" value="Fumarate_red_C"/>
</dbReference>
<organism evidence="6 7">
    <name type="scientific">Ramlibacter monticola</name>
    <dbReference type="NCBI Taxonomy" id="1926872"/>
    <lineage>
        <taxon>Bacteria</taxon>
        <taxon>Pseudomonadati</taxon>
        <taxon>Pseudomonadota</taxon>
        <taxon>Betaproteobacteria</taxon>
        <taxon>Burkholderiales</taxon>
        <taxon>Comamonadaceae</taxon>
        <taxon>Ramlibacter</taxon>
    </lineage>
</organism>
<reference evidence="6 7" key="1">
    <citation type="journal article" date="2017" name="Int. J. Syst. Evol. Microbiol.">
        <title>Ramlibacter monticola sp. nov., isolated from forest soil.</title>
        <authorList>
            <person name="Chaudhary D.K."/>
            <person name="Kim J."/>
        </authorList>
    </citation>
    <scope>NUCLEOTIDE SEQUENCE [LARGE SCALE GENOMIC DNA]</scope>
    <source>
        <strain evidence="6 7">KACC 19175</strain>
    </source>
</reference>
<feature type="transmembrane region" description="Helical" evidence="5">
    <location>
        <begin position="29"/>
        <end position="48"/>
    </location>
</feature>
<dbReference type="RefSeq" id="WP_201676151.1">
    <property type="nucleotide sequence ID" value="NZ_JAEQNE010000005.1"/>
</dbReference>
<dbReference type="AlphaFoldDB" id="A0A936Z2G4"/>
<evidence type="ECO:0000256" key="5">
    <source>
        <dbReference type="SAM" id="Phobius"/>
    </source>
</evidence>
<dbReference type="SUPFAM" id="SSF81343">
    <property type="entry name" value="Fumarate reductase respiratory complex transmembrane subunits"/>
    <property type="match status" value="1"/>
</dbReference>
<feature type="transmembrane region" description="Helical" evidence="5">
    <location>
        <begin position="106"/>
        <end position="131"/>
    </location>
</feature>
<sequence>MAARRPYVRSMEGWWNRVPFFQRYMAREVTAFFVAVYGLVMLAGLVRLAQGEAAFNGWLEQLRSGWSIALHVVLLLVFIYHTYSWFEIMPKTMPPVVVGGKKLAPATVTALGLAAAIAASTFVLVTAWVLAR</sequence>
<dbReference type="InterPro" id="IPR034804">
    <property type="entry name" value="SQR/QFR_C/D"/>
</dbReference>
<evidence type="ECO:0000256" key="1">
    <source>
        <dbReference type="ARBA" id="ARBA00022475"/>
    </source>
</evidence>
<keyword evidence="3 5" id="KW-1133">Transmembrane helix</keyword>
<protein>
    <submittedName>
        <fullName evidence="6">Fumarate reductase subunit C</fullName>
    </submittedName>
</protein>
<accession>A0A936Z2G4</accession>
<comment type="caution">
    <text evidence="6">The sequence shown here is derived from an EMBL/GenBank/DDBJ whole genome shotgun (WGS) entry which is preliminary data.</text>
</comment>
<dbReference type="EMBL" id="JAEQNE010000005">
    <property type="protein sequence ID" value="MBL0393493.1"/>
    <property type="molecule type" value="Genomic_DNA"/>
</dbReference>
<keyword evidence="4 5" id="KW-0472">Membrane</keyword>
<name>A0A936Z2G4_9BURK</name>
<evidence type="ECO:0000313" key="6">
    <source>
        <dbReference type="EMBL" id="MBL0393493.1"/>
    </source>
</evidence>
<dbReference type="GO" id="GO:0016020">
    <property type="term" value="C:membrane"/>
    <property type="evidence" value="ECO:0007669"/>
    <property type="project" value="InterPro"/>
</dbReference>
<evidence type="ECO:0000256" key="3">
    <source>
        <dbReference type="ARBA" id="ARBA00022989"/>
    </source>
</evidence>
<dbReference type="Proteomes" id="UP000599109">
    <property type="component" value="Unassembled WGS sequence"/>
</dbReference>
<keyword evidence="1" id="KW-1003">Cell membrane</keyword>
<evidence type="ECO:0000313" key="7">
    <source>
        <dbReference type="Proteomes" id="UP000599109"/>
    </source>
</evidence>
<dbReference type="Gene3D" id="1.20.1300.10">
    <property type="entry name" value="Fumarate reductase/succinate dehydrogenase, transmembrane subunit"/>
    <property type="match status" value="1"/>
</dbReference>
<feature type="transmembrane region" description="Helical" evidence="5">
    <location>
        <begin position="68"/>
        <end position="86"/>
    </location>
</feature>
<evidence type="ECO:0000256" key="4">
    <source>
        <dbReference type="ARBA" id="ARBA00023136"/>
    </source>
</evidence>
<gene>
    <name evidence="6" type="ORF">JJ685_20320</name>
</gene>
<keyword evidence="2 5" id="KW-0812">Transmembrane</keyword>